<keyword evidence="2" id="KW-1185">Reference proteome</keyword>
<dbReference type="EMBL" id="JBGBPQ010000004">
    <property type="protein sequence ID" value="KAL1525384.1"/>
    <property type="molecule type" value="Genomic_DNA"/>
</dbReference>
<name>A0AB34JYQ3_PRYPA</name>
<comment type="caution">
    <text evidence="1">The sequence shown here is derived from an EMBL/GenBank/DDBJ whole genome shotgun (WGS) entry which is preliminary data.</text>
</comment>
<evidence type="ECO:0000313" key="1">
    <source>
        <dbReference type="EMBL" id="KAL1525384.1"/>
    </source>
</evidence>
<proteinExistence type="predicted"/>
<dbReference type="Proteomes" id="UP001515480">
    <property type="component" value="Unassembled WGS sequence"/>
</dbReference>
<sequence length="123" mass="14185">MLRLAAYETQEEEKKRLSASLRMQEQKAAEDAAWAQQTNLEARQDAARSLLHLEKAVRQMDDMRSRGDVMSKELACLRGKVERLGSSVTRAWAEGQRQHVRKKRGRTWRRVCVVPSSARYGSR</sequence>
<dbReference type="AlphaFoldDB" id="A0AB34JYQ3"/>
<accession>A0AB34JYQ3</accession>
<evidence type="ECO:0000313" key="2">
    <source>
        <dbReference type="Proteomes" id="UP001515480"/>
    </source>
</evidence>
<gene>
    <name evidence="1" type="ORF">AB1Y20_020243</name>
</gene>
<protein>
    <submittedName>
        <fullName evidence="1">Uncharacterized protein</fullName>
    </submittedName>
</protein>
<reference evidence="1 2" key="1">
    <citation type="journal article" date="2024" name="Science">
        <title>Giant polyketide synthase enzymes in the biosynthesis of giant marine polyether toxins.</title>
        <authorList>
            <person name="Fallon T.R."/>
            <person name="Shende V.V."/>
            <person name="Wierzbicki I.H."/>
            <person name="Pendleton A.L."/>
            <person name="Watervoot N.F."/>
            <person name="Auber R.P."/>
            <person name="Gonzalez D.J."/>
            <person name="Wisecaver J.H."/>
            <person name="Moore B.S."/>
        </authorList>
    </citation>
    <scope>NUCLEOTIDE SEQUENCE [LARGE SCALE GENOMIC DNA]</scope>
    <source>
        <strain evidence="1 2">12B1</strain>
    </source>
</reference>
<organism evidence="1 2">
    <name type="scientific">Prymnesium parvum</name>
    <name type="common">Toxic golden alga</name>
    <dbReference type="NCBI Taxonomy" id="97485"/>
    <lineage>
        <taxon>Eukaryota</taxon>
        <taxon>Haptista</taxon>
        <taxon>Haptophyta</taxon>
        <taxon>Prymnesiophyceae</taxon>
        <taxon>Prymnesiales</taxon>
        <taxon>Prymnesiaceae</taxon>
        <taxon>Prymnesium</taxon>
    </lineage>
</organism>